<dbReference type="Proteomes" id="UP000048908">
    <property type="component" value="Unassembled WGS sequence"/>
</dbReference>
<evidence type="ECO:0000256" key="8">
    <source>
        <dbReference type="ARBA" id="ARBA00023075"/>
    </source>
</evidence>
<evidence type="ECO:0000256" key="11">
    <source>
        <dbReference type="RuleBase" id="RU003639"/>
    </source>
</evidence>
<dbReference type="HAMAP" id="MF_01394">
    <property type="entry name" value="NDH1_NuoA"/>
    <property type="match status" value="1"/>
</dbReference>
<evidence type="ECO:0000313" key="12">
    <source>
        <dbReference type="EMBL" id="CTQ33566.1"/>
    </source>
</evidence>
<keyword evidence="8 10" id="KW-0830">Ubiquinone</keyword>
<keyword evidence="10 11" id="KW-0874">Quinone</keyword>
<feature type="transmembrane region" description="Helical" evidence="10">
    <location>
        <begin position="12"/>
        <end position="34"/>
    </location>
</feature>
<proteinExistence type="inferred from homology"/>
<sequence>MDFLLREYLPILVFLVVAVGLGLVLVLAAVVLAVRNPDPEKVSAYECGFNAFDDARMKFDVRFYLVAILFIIFDLEIAFLFPWAVSFAGLTEAAFWSMMVFLGVLTVGFAYEWKKGALDWE</sequence>
<dbReference type="AlphaFoldDB" id="A0A0M6XQZ2"/>
<keyword evidence="3 10" id="KW-0813">Transport</keyword>
<feature type="transmembrane region" description="Helical" evidence="10">
    <location>
        <begin position="63"/>
        <end position="81"/>
    </location>
</feature>
<dbReference type="FunFam" id="1.20.58.1610:FF:000004">
    <property type="entry name" value="NADH-quinone oxidoreductase subunit A"/>
    <property type="match status" value="1"/>
</dbReference>
<organism evidence="12 13">
    <name type="scientific">Jannaschia rubra</name>
    <dbReference type="NCBI Taxonomy" id="282197"/>
    <lineage>
        <taxon>Bacteria</taxon>
        <taxon>Pseudomonadati</taxon>
        <taxon>Pseudomonadota</taxon>
        <taxon>Alphaproteobacteria</taxon>
        <taxon>Rhodobacterales</taxon>
        <taxon>Roseobacteraceae</taxon>
        <taxon>Jannaschia</taxon>
    </lineage>
</organism>
<comment type="catalytic activity">
    <reaction evidence="10 11">
        <text>a quinone + NADH + 5 H(+)(in) = a quinol + NAD(+) + 4 H(+)(out)</text>
        <dbReference type="Rhea" id="RHEA:57888"/>
        <dbReference type="ChEBI" id="CHEBI:15378"/>
        <dbReference type="ChEBI" id="CHEBI:24646"/>
        <dbReference type="ChEBI" id="CHEBI:57540"/>
        <dbReference type="ChEBI" id="CHEBI:57945"/>
        <dbReference type="ChEBI" id="CHEBI:132124"/>
    </reaction>
</comment>
<evidence type="ECO:0000256" key="6">
    <source>
        <dbReference type="ARBA" id="ARBA00022989"/>
    </source>
</evidence>
<gene>
    <name evidence="12" type="primary">ndhC</name>
    <name evidence="10" type="synonym">nuoA</name>
    <name evidence="12" type="ORF">JAN5088_02348</name>
</gene>
<evidence type="ECO:0000256" key="3">
    <source>
        <dbReference type="ARBA" id="ARBA00022448"/>
    </source>
</evidence>
<accession>A0A0M6XQZ2</accession>
<dbReference type="Gene3D" id="1.20.58.1610">
    <property type="entry name" value="NADH:ubiquinone/plastoquinone oxidoreductase, chain 3"/>
    <property type="match status" value="1"/>
</dbReference>
<keyword evidence="7 10" id="KW-0520">NAD</keyword>
<keyword evidence="12" id="KW-0560">Oxidoreductase</keyword>
<dbReference type="InterPro" id="IPR000440">
    <property type="entry name" value="NADH_UbQ/plastoQ_OxRdtase_su3"/>
</dbReference>
<dbReference type="InterPro" id="IPR038430">
    <property type="entry name" value="NDAH_ubi_oxred_su3_sf"/>
</dbReference>
<dbReference type="InterPro" id="IPR023043">
    <property type="entry name" value="NAD(P)H_OxRDtase_bac/plastid"/>
</dbReference>
<protein>
    <recommendedName>
        <fullName evidence="10">NADH-quinone oxidoreductase subunit A</fullName>
        <ecNumber evidence="10">7.1.1.-</ecNumber>
    </recommendedName>
    <alternativeName>
        <fullName evidence="10">NADH dehydrogenase I subunit A</fullName>
    </alternativeName>
    <alternativeName>
        <fullName evidence="10">NDH-1 subunit A</fullName>
    </alternativeName>
    <alternativeName>
        <fullName evidence="10">NUO1</fullName>
    </alternativeName>
</protein>
<keyword evidence="9 10" id="KW-0472">Membrane</keyword>
<feature type="transmembrane region" description="Helical" evidence="10">
    <location>
        <begin position="93"/>
        <end position="111"/>
    </location>
</feature>
<evidence type="ECO:0000313" key="13">
    <source>
        <dbReference type="Proteomes" id="UP000048908"/>
    </source>
</evidence>
<comment type="subcellular location">
    <subcellularLocation>
        <location evidence="10 11">Cell membrane</location>
        <topology evidence="10 11">Multi-pass membrane protein</topology>
    </subcellularLocation>
    <subcellularLocation>
        <location evidence="1">Membrane</location>
        <topology evidence="1">Multi-pass membrane protein</topology>
    </subcellularLocation>
</comment>
<dbReference type="STRING" id="282197.SAMN04488517_102395"/>
<dbReference type="GO" id="GO:0005886">
    <property type="term" value="C:plasma membrane"/>
    <property type="evidence" value="ECO:0007669"/>
    <property type="project" value="UniProtKB-SubCell"/>
</dbReference>
<name>A0A0M6XQZ2_9RHOB</name>
<dbReference type="EMBL" id="CXPG01000020">
    <property type="protein sequence ID" value="CTQ33566.1"/>
    <property type="molecule type" value="Genomic_DNA"/>
</dbReference>
<evidence type="ECO:0000256" key="1">
    <source>
        <dbReference type="ARBA" id="ARBA00004141"/>
    </source>
</evidence>
<comment type="similarity">
    <text evidence="2 10 11">Belongs to the complex I subunit 3 family.</text>
</comment>
<reference evidence="12 13" key="1">
    <citation type="submission" date="2015-07" db="EMBL/GenBank/DDBJ databases">
        <authorList>
            <person name="Noorani M."/>
        </authorList>
    </citation>
    <scope>NUCLEOTIDE SEQUENCE [LARGE SCALE GENOMIC DNA]</scope>
    <source>
        <strain evidence="12 13">CECT 5088</strain>
    </source>
</reference>
<evidence type="ECO:0000256" key="4">
    <source>
        <dbReference type="ARBA" id="ARBA00022692"/>
    </source>
</evidence>
<dbReference type="GO" id="GO:0008137">
    <property type="term" value="F:NADH dehydrogenase (ubiquinone) activity"/>
    <property type="evidence" value="ECO:0007669"/>
    <property type="project" value="InterPro"/>
</dbReference>
<keyword evidence="6 10" id="KW-1133">Transmembrane helix</keyword>
<evidence type="ECO:0000256" key="2">
    <source>
        <dbReference type="ARBA" id="ARBA00008472"/>
    </source>
</evidence>
<keyword evidence="4 10" id="KW-0812">Transmembrane</keyword>
<dbReference type="GO" id="GO:0050136">
    <property type="term" value="F:NADH dehydrogenase (quinone) (non-electrogenic) activity"/>
    <property type="evidence" value="ECO:0007669"/>
    <property type="project" value="UniProtKB-UniRule"/>
</dbReference>
<evidence type="ECO:0000256" key="9">
    <source>
        <dbReference type="ARBA" id="ARBA00023136"/>
    </source>
</evidence>
<keyword evidence="13" id="KW-1185">Reference proteome</keyword>
<comment type="function">
    <text evidence="10">NDH-1 shuttles electrons from NADH, via FMN and iron-sulfur (Fe-S) centers, to quinones in the respiratory chain. The immediate electron acceptor for the enzyme in this species is believed to be ubiquinone. Couples the redox reaction to proton translocation (for every two electrons transferred, four hydrogen ions are translocated across the cytoplasmic membrane), and thus conserves the redox energy in a proton gradient.</text>
</comment>
<evidence type="ECO:0000256" key="10">
    <source>
        <dbReference type="HAMAP-Rule" id="MF_01394"/>
    </source>
</evidence>
<dbReference type="Pfam" id="PF00507">
    <property type="entry name" value="Oxidored_q4"/>
    <property type="match status" value="1"/>
</dbReference>
<dbReference type="PANTHER" id="PTHR11058:SF9">
    <property type="entry name" value="NADH-UBIQUINONE OXIDOREDUCTASE CHAIN 3"/>
    <property type="match status" value="1"/>
</dbReference>
<dbReference type="RefSeq" id="WP_055682961.1">
    <property type="nucleotide sequence ID" value="NZ_CANMUL010000001.1"/>
</dbReference>
<dbReference type="PANTHER" id="PTHR11058">
    <property type="entry name" value="NADH-UBIQUINONE OXIDOREDUCTASE CHAIN 3"/>
    <property type="match status" value="1"/>
</dbReference>
<dbReference type="GO" id="GO:0030964">
    <property type="term" value="C:NADH dehydrogenase complex"/>
    <property type="evidence" value="ECO:0007669"/>
    <property type="project" value="TreeGrafter"/>
</dbReference>
<evidence type="ECO:0000256" key="7">
    <source>
        <dbReference type="ARBA" id="ARBA00023027"/>
    </source>
</evidence>
<comment type="subunit">
    <text evidence="10">NDH-1 is composed of 14 different subunits. Subunits NuoA, H, J, K, L, M, N constitute the membrane sector of the complex.</text>
</comment>
<dbReference type="OrthoDB" id="9791970at2"/>
<dbReference type="EC" id="7.1.1.-" evidence="10"/>
<keyword evidence="5 10" id="KW-1278">Translocase</keyword>
<keyword evidence="10" id="KW-1003">Cell membrane</keyword>
<dbReference type="GO" id="GO:0048038">
    <property type="term" value="F:quinone binding"/>
    <property type="evidence" value="ECO:0007669"/>
    <property type="project" value="UniProtKB-KW"/>
</dbReference>
<evidence type="ECO:0000256" key="5">
    <source>
        <dbReference type="ARBA" id="ARBA00022967"/>
    </source>
</evidence>